<proteinExistence type="predicted"/>
<name>A0AA43XHD0_9CLOT</name>
<dbReference type="GO" id="GO:0031419">
    <property type="term" value="F:cobalamin binding"/>
    <property type="evidence" value="ECO:0007669"/>
    <property type="project" value="InterPro"/>
</dbReference>
<sequence>MNYYQEFIKHLEKEDKENSVSYVMQLISEKELDIVTLYNEMLRPALYQIASNEKEQTITIGQEHIRTAIVRTIVECCYPFVIEERNLKFEGRPVNQEKVIIFCPEDEYHEIGPRMVEDYFALNGFETLFLGGNTPRENLIELMEDLKPDYVAISISNYYNIVPAKRSIEFLRNKLEKVPKVIVGGYALQNKSNVAEELGADLHLKTFEDIEGLRKEETDEVST</sequence>
<dbReference type="InterPro" id="IPR006158">
    <property type="entry name" value="Cobalamin-bd"/>
</dbReference>
<evidence type="ECO:0000313" key="2">
    <source>
        <dbReference type="EMBL" id="NBG86973.1"/>
    </source>
</evidence>
<evidence type="ECO:0000313" key="3">
    <source>
        <dbReference type="Proteomes" id="UP000449710"/>
    </source>
</evidence>
<feature type="domain" description="B12-binding" evidence="1">
    <location>
        <begin position="96"/>
        <end position="223"/>
    </location>
</feature>
<dbReference type="EMBL" id="SUMG01000001">
    <property type="protein sequence ID" value="NBG86973.1"/>
    <property type="molecule type" value="Genomic_DNA"/>
</dbReference>
<dbReference type="RefSeq" id="WP_160718280.1">
    <property type="nucleotide sequence ID" value="NZ_SUMG01000001.1"/>
</dbReference>
<dbReference type="GO" id="GO:0046872">
    <property type="term" value="F:metal ion binding"/>
    <property type="evidence" value="ECO:0007669"/>
    <property type="project" value="InterPro"/>
</dbReference>
<organism evidence="2 3">
    <name type="scientific">Isachenkonia alkalipeptolytica</name>
    <dbReference type="NCBI Taxonomy" id="2565777"/>
    <lineage>
        <taxon>Bacteria</taxon>
        <taxon>Bacillati</taxon>
        <taxon>Bacillota</taxon>
        <taxon>Clostridia</taxon>
        <taxon>Eubacteriales</taxon>
        <taxon>Clostridiaceae</taxon>
        <taxon>Isachenkonia</taxon>
    </lineage>
</organism>
<evidence type="ECO:0000259" key="1">
    <source>
        <dbReference type="PROSITE" id="PS51332"/>
    </source>
</evidence>
<dbReference type="InterPro" id="IPR036724">
    <property type="entry name" value="Cobalamin-bd_sf"/>
</dbReference>
<keyword evidence="3" id="KW-1185">Reference proteome</keyword>
<dbReference type="PROSITE" id="PS51332">
    <property type="entry name" value="B12_BINDING"/>
    <property type="match status" value="1"/>
</dbReference>
<dbReference type="Gene3D" id="3.40.50.280">
    <property type="entry name" value="Cobalamin-binding domain"/>
    <property type="match status" value="1"/>
</dbReference>
<comment type="caution">
    <text evidence="2">The sequence shown here is derived from an EMBL/GenBank/DDBJ whole genome shotgun (WGS) entry which is preliminary data.</text>
</comment>
<reference evidence="2 3" key="1">
    <citation type="submission" date="2019-04" db="EMBL/GenBank/DDBJ databases">
        <title>Isachenkonia alkalipeptolytica gen. nov. sp. nov. a new anaerobic, alkiliphilic organothrophic bacterium capable to reduce synthesized ferrihydrite isolated from a soda lake.</title>
        <authorList>
            <person name="Toshchakov S.V."/>
            <person name="Zavarzina D.G."/>
            <person name="Zhilina T.N."/>
            <person name="Kostrikina N.A."/>
            <person name="Kublanov I.V."/>
        </authorList>
    </citation>
    <scope>NUCLEOTIDE SEQUENCE [LARGE SCALE GENOMIC DNA]</scope>
    <source>
        <strain evidence="2 3">Z-1701</strain>
    </source>
</reference>
<dbReference type="SUPFAM" id="SSF52242">
    <property type="entry name" value="Cobalamin (vitamin B12)-binding domain"/>
    <property type="match status" value="1"/>
</dbReference>
<dbReference type="AlphaFoldDB" id="A0AA43XHD0"/>
<dbReference type="Proteomes" id="UP000449710">
    <property type="component" value="Unassembled WGS sequence"/>
</dbReference>
<protein>
    <submittedName>
        <fullName evidence="2">Cobalamin-binding protein</fullName>
    </submittedName>
</protein>
<dbReference type="Pfam" id="PF02310">
    <property type="entry name" value="B12-binding"/>
    <property type="match status" value="1"/>
</dbReference>
<dbReference type="InterPro" id="IPR036594">
    <property type="entry name" value="Meth_synthase_dom"/>
</dbReference>
<accession>A0AA43XHD0</accession>
<dbReference type="CDD" id="cd02065">
    <property type="entry name" value="B12-binding_like"/>
    <property type="match status" value="1"/>
</dbReference>
<dbReference type="Gene3D" id="1.10.1240.10">
    <property type="entry name" value="Methionine synthase domain"/>
    <property type="match status" value="1"/>
</dbReference>
<gene>
    <name evidence="2" type="ORF">ISALK_00525</name>
</gene>